<dbReference type="Gene3D" id="1.10.10.60">
    <property type="entry name" value="Homeodomain-like"/>
    <property type="match status" value="2"/>
</dbReference>
<proteinExistence type="predicted"/>
<evidence type="ECO:0000313" key="5">
    <source>
        <dbReference type="EMBL" id="SES99272.1"/>
    </source>
</evidence>
<evidence type="ECO:0000256" key="3">
    <source>
        <dbReference type="ARBA" id="ARBA00023163"/>
    </source>
</evidence>
<protein>
    <submittedName>
        <fullName evidence="5">AraC family transcriptional regulator</fullName>
    </submittedName>
</protein>
<evidence type="ECO:0000256" key="1">
    <source>
        <dbReference type="ARBA" id="ARBA00023015"/>
    </source>
</evidence>
<accession>A0A1I0AZ25</accession>
<dbReference type="EMBL" id="FOHU01000003">
    <property type="protein sequence ID" value="SES99272.1"/>
    <property type="molecule type" value="Genomic_DNA"/>
</dbReference>
<dbReference type="STRING" id="426128.SAMN05660297_01124"/>
<dbReference type="SUPFAM" id="SSF55136">
    <property type="entry name" value="Probable bacterial effector-binding domain"/>
    <property type="match status" value="1"/>
</dbReference>
<dbReference type="PROSITE" id="PS00041">
    <property type="entry name" value="HTH_ARAC_FAMILY_1"/>
    <property type="match status" value="1"/>
</dbReference>
<dbReference type="InterPro" id="IPR018062">
    <property type="entry name" value="HTH_AraC-typ_CS"/>
</dbReference>
<evidence type="ECO:0000313" key="6">
    <source>
        <dbReference type="Proteomes" id="UP000199568"/>
    </source>
</evidence>
<dbReference type="SMART" id="SM00871">
    <property type="entry name" value="AraC_E_bind"/>
    <property type="match status" value="1"/>
</dbReference>
<dbReference type="OrthoDB" id="253601at2"/>
<dbReference type="Gene3D" id="3.20.80.10">
    <property type="entry name" value="Regulatory factor, effector binding domain"/>
    <property type="match status" value="1"/>
</dbReference>
<dbReference type="PANTHER" id="PTHR40055:SF1">
    <property type="entry name" value="TRANSCRIPTIONAL REGULATOR YGIV-RELATED"/>
    <property type="match status" value="1"/>
</dbReference>
<keyword evidence="2" id="KW-0238">DNA-binding</keyword>
<dbReference type="RefSeq" id="WP_090440558.1">
    <property type="nucleotide sequence ID" value="NZ_FOHU01000003.1"/>
</dbReference>
<organism evidence="5 6">
    <name type="scientific">Natronincola peptidivorans</name>
    <dbReference type="NCBI Taxonomy" id="426128"/>
    <lineage>
        <taxon>Bacteria</taxon>
        <taxon>Bacillati</taxon>
        <taxon>Bacillota</taxon>
        <taxon>Clostridia</taxon>
        <taxon>Peptostreptococcales</taxon>
        <taxon>Natronincolaceae</taxon>
        <taxon>Natronincola</taxon>
    </lineage>
</organism>
<dbReference type="InterPro" id="IPR010499">
    <property type="entry name" value="AraC_E-bd"/>
</dbReference>
<dbReference type="InterPro" id="IPR009057">
    <property type="entry name" value="Homeodomain-like_sf"/>
</dbReference>
<dbReference type="GO" id="GO:0003700">
    <property type="term" value="F:DNA-binding transcription factor activity"/>
    <property type="evidence" value="ECO:0007669"/>
    <property type="project" value="InterPro"/>
</dbReference>
<keyword evidence="1" id="KW-0805">Transcription regulation</keyword>
<gene>
    <name evidence="5" type="ORF">SAMN05660297_01124</name>
</gene>
<dbReference type="GO" id="GO:0043565">
    <property type="term" value="F:sequence-specific DNA binding"/>
    <property type="evidence" value="ECO:0007669"/>
    <property type="project" value="InterPro"/>
</dbReference>
<dbReference type="PROSITE" id="PS01124">
    <property type="entry name" value="HTH_ARAC_FAMILY_2"/>
    <property type="match status" value="1"/>
</dbReference>
<dbReference type="InterPro" id="IPR029442">
    <property type="entry name" value="GyrI-like"/>
</dbReference>
<evidence type="ECO:0000256" key="2">
    <source>
        <dbReference type="ARBA" id="ARBA00023125"/>
    </source>
</evidence>
<dbReference type="Pfam" id="PF06445">
    <property type="entry name" value="GyrI-like"/>
    <property type="match status" value="1"/>
</dbReference>
<dbReference type="InterPro" id="IPR011256">
    <property type="entry name" value="Reg_factor_effector_dom_sf"/>
</dbReference>
<dbReference type="SUPFAM" id="SSF46689">
    <property type="entry name" value="Homeodomain-like"/>
    <property type="match status" value="2"/>
</dbReference>
<dbReference type="SMART" id="SM00342">
    <property type="entry name" value="HTH_ARAC"/>
    <property type="match status" value="1"/>
</dbReference>
<dbReference type="AlphaFoldDB" id="A0A1I0AZ25"/>
<dbReference type="InterPro" id="IPR050908">
    <property type="entry name" value="SmbC-like"/>
</dbReference>
<keyword evidence="6" id="KW-1185">Reference proteome</keyword>
<keyword evidence="3" id="KW-0804">Transcription</keyword>
<evidence type="ECO:0000259" key="4">
    <source>
        <dbReference type="PROSITE" id="PS01124"/>
    </source>
</evidence>
<dbReference type="Pfam" id="PF12833">
    <property type="entry name" value="HTH_18"/>
    <property type="match status" value="1"/>
</dbReference>
<dbReference type="Proteomes" id="UP000199568">
    <property type="component" value="Unassembled WGS sequence"/>
</dbReference>
<name>A0A1I0AZ25_9FIRM</name>
<dbReference type="InterPro" id="IPR018060">
    <property type="entry name" value="HTH_AraC"/>
</dbReference>
<dbReference type="PANTHER" id="PTHR40055">
    <property type="entry name" value="TRANSCRIPTIONAL REGULATOR YGIV-RELATED"/>
    <property type="match status" value="1"/>
</dbReference>
<reference evidence="5 6" key="1">
    <citation type="submission" date="2016-10" db="EMBL/GenBank/DDBJ databases">
        <authorList>
            <person name="de Groot N.N."/>
        </authorList>
    </citation>
    <scope>NUCLEOTIDE SEQUENCE [LARGE SCALE GENOMIC DNA]</scope>
    <source>
        <strain evidence="5 6">DSM 18979</strain>
    </source>
</reference>
<sequence>MKQNEYMMRINQAINYIHEHIDKNLTVEDIAQRCCFSKYYFNRIFKSMVGESIYSFVKRLKLENAAFKLRTSHRKTLTEIGFEIGYSPSNFATVFKEYFGMSPSDYRRYNNVPIKDSYKEIIEHIASFKKQEDFFQRVQSKITIKKLPEMILEYQRFIGNYYDMSTAWESFCREMEKKYPLEENKIYCGISYDDPLIADENKCIYDMCVKVNKVTGINTHRIPATTYACYYYNDSIENLGKAYNEIFALWLPYSKYSIDNRPPIEIYLSPQDEENKMKIDLSIPIIEG</sequence>
<feature type="domain" description="HTH araC/xylS-type" evidence="4">
    <location>
        <begin position="11"/>
        <end position="109"/>
    </location>
</feature>